<dbReference type="SMART" id="SM00612">
    <property type="entry name" value="Kelch"/>
    <property type="match status" value="5"/>
</dbReference>
<dbReference type="InterPro" id="IPR006652">
    <property type="entry name" value="Kelch_1"/>
</dbReference>
<dbReference type="InterPro" id="IPR011043">
    <property type="entry name" value="Gal_Oxase/kelch_b-propeller"/>
</dbReference>
<gene>
    <name evidence="3" type="ORF">A2806_02470</name>
</gene>
<dbReference type="AlphaFoldDB" id="A0A1G2PHU5"/>
<sequence>MITQETQHNGSVVEVWQSKASLPTARTEVAAATLGGTIYVVGGLSGYAQTLDTVEAYNPKTNQWTKAPSLPVPVHHTMAVAYEGALYVFGGFTNITFTPTAEVWKFELSKGKWETLGFMPDPKAAGAAVAHDGFIYIIGGVTSQGISPDMLRYDISENKFEPLEQMSDAREHLAAGVIANQIIVVGGRRGGLSGNRGTVEIYDISLREWTIGPKMPTARGGIAAAVLDGKLHVFGGEEVTGTFNIHEVFDPSSGTWQQALAMPTARHGLAAAVLDGAIFVVGGGRRPGLSVSSVNEQYRNVPN</sequence>
<name>A0A1G2PHU5_9BACT</name>
<dbReference type="PANTHER" id="PTHR46344">
    <property type="entry name" value="OS02G0202900 PROTEIN"/>
    <property type="match status" value="1"/>
</dbReference>
<dbReference type="Proteomes" id="UP000177629">
    <property type="component" value="Unassembled WGS sequence"/>
</dbReference>
<dbReference type="Pfam" id="PF24681">
    <property type="entry name" value="Kelch_KLHDC2_KLHL20_DRC7"/>
    <property type="match status" value="1"/>
</dbReference>
<proteinExistence type="predicted"/>
<evidence type="ECO:0000256" key="1">
    <source>
        <dbReference type="ARBA" id="ARBA00022441"/>
    </source>
</evidence>
<organism evidence="3 4">
    <name type="scientific">Candidatus Terrybacteria bacterium RIFCSPHIGHO2_01_FULL_48_17</name>
    <dbReference type="NCBI Taxonomy" id="1802362"/>
    <lineage>
        <taxon>Bacteria</taxon>
        <taxon>Candidatus Terryibacteriota</taxon>
    </lineage>
</organism>
<keyword evidence="1" id="KW-0880">Kelch repeat</keyword>
<dbReference type="Gene3D" id="2.120.10.80">
    <property type="entry name" value="Kelch-type beta propeller"/>
    <property type="match status" value="2"/>
</dbReference>
<evidence type="ECO:0000313" key="3">
    <source>
        <dbReference type="EMBL" id="OHA47904.1"/>
    </source>
</evidence>
<evidence type="ECO:0008006" key="5">
    <source>
        <dbReference type="Google" id="ProtNLM"/>
    </source>
</evidence>
<keyword evidence="2" id="KW-0677">Repeat</keyword>
<reference evidence="3 4" key="1">
    <citation type="journal article" date="2016" name="Nat. Commun.">
        <title>Thousands of microbial genomes shed light on interconnected biogeochemical processes in an aquifer system.</title>
        <authorList>
            <person name="Anantharaman K."/>
            <person name="Brown C.T."/>
            <person name="Hug L.A."/>
            <person name="Sharon I."/>
            <person name="Castelle C.J."/>
            <person name="Probst A.J."/>
            <person name="Thomas B.C."/>
            <person name="Singh A."/>
            <person name="Wilkins M.J."/>
            <person name="Karaoz U."/>
            <person name="Brodie E.L."/>
            <person name="Williams K.H."/>
            <person name="Hubbard S.S."/>
            <person name="Banfield J.F."/>
        </authorList>
    </citation>
    <scope>NUCLEOTIDE SEQUENCE [LARGE SCALE GENOMIC DNA]</scope>
</reference>
<dbReference type="PANTHER" id="PTHR46344:SF27">
    <property type="entry name" value="KELCH REPEAT SUPERFAMILY PROTEIN"/>
    <property type="match status" value="1"/>
</dbReference>
<dbReference type="SUPFAM" id="SSF50965">
    <property type="entry name" value="Galactose oxidase, central domain"/>
    <property type="match status" value="1"/>
</dbReference>
<evidence type="ECO:0000313" key="4">
    <source>
        <dbReference type="Proteomes" id="UP000177629"/>
    </source>
</evidence>
<dbReference type="InterPro" id="IPR015915">
    <property type="entry name" value="Kelch-typ_b-propeller"/>
</dbReference>
<accession>A0A1G2PHU5</accession>
<dbReference type="STRING" id="1802362.A2806_02470"/>
<evidence type="ECO:0000256" key="2">
    <source>
        <dbReference type="ARBA" id="ARBA00022737"/>
    </source>
</evidence>
<comment type="caution">
    <text evidence="3">The sequence shown here is derived from an EMBL/GenBank/DDBJ whole genome shotgun (WGS) entry which is preliminary data.</text>
</comment>
<protein>
    <recommendedName>
        <fullName evidence="5">Galactose oxidase</fullName>
    </recommendedName>
</protein>
<dbReference type="EMBL" id="MHSS01000013">
    <property type="protein sequence ID" value="OHA47904.1"/>
    <property type="molecule type" value="Genomic_DNA"/>
</dbReference>